<dbReference type="RefSeq" id="WP_011819688.1">
    <property type="nucleotide sequence ID" value="NC_008817.1"/>
</dbReference>
<reference evidence="1 2" key="1">
    <citation type="journal article" date="2007" name="PLoS Genet.">
        <title>Patterns and implications of gene gain and loss in the evolution of Prochlorococcus.</title>
        <authorList>
            <person name="Kettler G.C."/>
            <person name="Martiny A.C."/>
            <person name="Huang K."/>
            <person name="Zucker J."/>
            <person name="Coleman M.L."/>
            <person name="Rodrigue S."/>
            <person name="Chen F."/>
            <person name="Lapidus A."/>
            <person name="Ferriera S."/>
            <person name="Johnson J."/>
            <person name="Steglich C."/>
            <person name="Church G.M."/>
            <person name="Richardson P."/>
            <person name="Chisholm S.W."/>
        </authorList>
    </citation>
    <scope>NUCLEOTIDE SEQUENCE [LARGE SCALE GENOMIC DNA]</scope>
    <source>
        <strain evidence="1 2">MIT 9515</strain>
    </source>
</reference>
<dbReference type="GeneID" id="60200389"/>
<organism evidence="1 2">
    <name type="scientific">Prochlorococcus marinus (strain MIT 9515)</name>
    <dbReference type="NCBI Taxonomy" id="167542"/>
    <lineage>
        <taxon>Bacteria</taxon>
        <taxon>Bacillati</taxon>
        <taxon>Cyanobacteriota</taxon>
        <taxon>Cyanophyceae</taxon>
        <taxon>Synechococcales</taxon>
        <taxon>Prochlorococcaceae</taxon>
        <taxon>Prochlorococcus</taxon>
    </lineage>
</organism>
<gene>
    <name evidence="1" type="ordered locus">P9515_03711</name>
</gene>
<sequence>MLLSKLKRLKIQEIVRRISLNEEVTLKERIYVEQYAKKNSTISLWLKKATSIRRYGAQSKGSINELIQSLGIDGLDGENHFNPNKDEIPHWFGGSPDWIKRS</sequence>
<dbReference type="AlphaFoldDB" id="A2BUW9"/>
<name>A2BUW9_PROM5</name>
<dbReference type="HOGENOM" id="CLU_177099_0_0_3"/>
<dbReference type="EMBL" id="CP000552">
    <property type="protein sequence ID" value="ABM71580.1"/>
    <property type="molecule type" value="Genomic_DNA"/>
</dbReference>
<dbReference type="eggNOG" id="ENOG5034BFT">
    <property type="taxonomic scope" value="Bacteria"/>
</dbReference>
<accession>A2BUW9</accession>
<evidence type="ECO:0000313" key="1">
    <source>
        <dbReference type="EMBL" id="ABM71580.1"/>
    </source>
</evidence>
<dbReference type="Proteomes" id="UP000001589">
    <property type="component" value="Chromosome"/>
</dbReference>
<dbReference type="OrthoDB" id="542361at2"/>
<proteinExistence type="predicted"/>
<dbReference type="KEGG" id="pmc:P9515_03711"/>
<evidence type="ECO:0000313" key="2">
    <source>
        <dbReference type="Proteomes" id="UP000001589"/>
    </source>
</evidence>
<protein>
    <submittedName>
        <fullName evidence="1">Uncharacterized protein</fullName>
    </submittedName>
</protein>